<accession>A0A3B7LW09</accession>
<dbReference type="KEGG" id="achi:CDG60_04270"/>
<evidence type="ECO:0000259" key="1">
    <source>
        <dbReference type="PROSITE" id="PS51186"/>
    </source>
</evidence>
<dbReference type="AlphaFoldDB" id="A0A3B7LW09"/>
<proteinExistence type="predicted"/>
<protein>
    <submittedName>
        <fullName evidence="2">GNAT family N-acetyltransferase</fullName>
    </submittedName>
</protein>
<dbReference type="RefSeq" id="WP_087513803.1">
    <property type="nucleotide sequence ID" value="NZ_CP032134.1"/>
</dbReference>
<dbReference type="PANTHER" id="PTHR13355">
    <property type="entry name" value="GLUCOSAMINE 6-PHOSPHATE N-ACETYLTRANSFERASE"/>
    <property type="match status" value="1"/>
</dbReference>
<dbReference type="InterPro" id="IPR000182">
    <property type="entry name" value="GNAT_dom"/>
</dbReference>
<feature type="domain" description="N-acetyltransferase" evidence="1">
    <location>
        <begin position="3"/>
        <end position="139"/>
    </location>
</feature>
<dbReference type="CDD" id="cd04301">
    <property type="entry name" value="NAT_SF"/>
    <property type="match status" value="1"/>
</dbReference>
<dbReference type="InterPro" id="IPR016181">
    <property type="entry name" value="Acyl_CoA_acyltransferase"/>
</dbReference>
<dbReference type="SUPFAM" id="SSF55729">
    <property type="entry name" value="Acyl-CoA N-acyltransferases (Nat)"/>
    <property type="match status" value="1"/>
</dbReference>
<dbReference type="Pfam" id="PF13673">
    <property type="entry name" value="Acetyltransf_10"/>
    <property type="match status" value="1"/>
</dbReference>
<gene>
    <name evidence="2" type="ORF">CDG60_04270</name>
</gene>
<reference evidence="3" key="1">
    <citation type="submission" date="2018-09" db="EMBL/GenBank/DDBJ databases">
        <title>The complete genome of Acinetobacter sp. strain WCHAc010005.</title>
        <authorList>
            <person name="Hu Y."/>
            <person name="Long H."/>
            <person name="Feng Y."/>
            <person name="Zong Z."/>
        </authorList>
    </citation>
    <scope>NUCLEOTIDE SEQUENCE [LARGE SCALE GENOMIC DNA]</scope>
    <source>
        <strain evidence="3">WCHAc010005</strain>
    </source>
</reference>
<organism evidence="2 3">
    <name type="scientific">Acinetobacter chinensis</name>
    <dbReference type="NCBI Taxonomy" id="2004650"/>
    <lineage>
        <taxon>Bacteria</taxon>
        <taxon>Pseudomonadati</taxon>
        <taxon>Pseudomonadota</taxon>
        <taxon>Gammaproteobacteria</taxon>
        <taxon>Moraxellales</taxon>
        <taxon>Moraxellaceae</taxon>
        <taxon>Acinetobacter</taxon>
    </lineage>
</organism>
<dbReference type="EMBL" id="CP032134">
    <property type="protein sequence ID" value="AXY55867.1"/>
    <property type="molecule type" value="Genomic_DNA"/>
</dbReference>
<evidence type="ECO:0000313" key="3">
    <source>
        <dbReference type="Proteomes" id="UP000263753"/>
    </source>
</evidence>
<dbReference type="Gene3D" id="3.40.630.30">
    <property type="match status" value="1"/>
</dbReference>
<dbReference type="GO" id="GO:0004343">
    <property type="term" value="F:glucosamine 6-phosphate N-acetyltransferase activity"/>
    <property type="evidence" value="ECO:0007669"/>
    <property type="project" value="TreeGrafter"/>
</dbReference>
<dbReference type="PROSITE" id="PS51186">
    <property type="entry name" value="GNAT"/>
    <property type="match status" value="1"/>
</dbReference>
<name>A0A3B7LW09_9GAMM</name>
<dbReference type="Proteomes" id="UP000263753">
    <property type="component" value="Chromosome"/>
</dbReference>
<sequence length="139" mass="15807">MSREIRSGQWSDLAQHAMQIREAVFIQEQQIAAEDEWDEQDVVSLHFVMYEDERPVATARLLMDNSIGRVAVLKSSRGLGLGKVLMQAVIDHARDEQRKSVRLSAQVYAIAFYESLGFTAYGEEYPDCGIPHKNMSMEL</sequence>
<dbReference type="PANTHER" id="PTHR13355:SF11">
    <property type="entry name" value="GLUCOSAMINE 6-PHOSPHATE N-ACETYLTRANSFERASE"/>
    <property type="match status" value="1"/>
</dbReference>
<keyword evidence="2" id="KW-0808">Transferase</keyword>
<dbReference type="InterPro" id="IPR039143">
    <property type="entry name" value="GNPNAT1-like"/>
</dbReference>
<evidence type="ECO:0000313" key="2">
    <source>
        <dbReference type="EMBL" id="AXY55867.1"/>
    </source>
</evidence>